<protein>
    <submittedName>
        <fullName evidence="2">ATP-binding protein</fullName>
    </submittedName>
</protein>
<dbReference type="RefSeq" id="WP_246603380.1">
    <property type="nucleotide sequence ID" value="NZ_JAFNJS010000019.1"/>
</dbReference>
<reference evidence="3" key="1">
    <citation type="journal article" date="2019" name="Int. J. Syst. Evol. Microbiol.">
        <title>The Global Catalogue of Microorganisms (GCM) 10K type strain sequencing project: providing services to taxonomists for standard genome sequencing and annotation.</title>
        <authorList>
            <consortium name="The Broad Institute Genomics Platform"/>
            <consortium name="The Broad Institute Genome Sequencing Center for Infectious Disease"/>
            <person name="Wu L."/>
            <person name="Ma J."/>
        </authorList>
    </citation>
    <scope>NUCLEOTIDE SEQUENCE [LARGE SCALE GENOMIC DNA]</scope>
    <source>
        <strain evidence="3">CGMCC 1.16855</strain>
    </source>
</reference>
<evidence type="ECO:0000313" key="3">
    <source>
        <dbReference type="Proteomes" id="UP001595420"/>
    </source>
</evidence>
<keyword evidence="2" id="KW-0067">ATP-binding</keyword>
<evidence type="ECO:0000256" key="1">
    <source>
        <dbReference type="SAM" id="MobiDB-lite"/>
    </source>
</evidence>
<dbReference type="EMBL" id="JBHRSB010000019">
    <property type="protein sequence ID" value="MFC3003916.1"/>
    <property type="molecule type" value="Genomic_DNA"/>
</dbReference>
<evidence type="ECO:0000313" key="2">
    <source>
        <dbReference type="EMBL" id="MFC3003916.1"/>
    </source>
</evidence>
<sequence>MPPDAAAPSDTSPPRSVSIRPGSAILSVLKHLNYKPWHALAEFVDNAVQSYLQNRDALHALHGAGWKLRVDIDVDASQPARIRVVDNAAGIAAQDFPRAFRPAVVPPDRSGLSEFGMGMKSAACWFAPRWQVRTQALGDAVERTVRLDVASIVRDSLEELAIREGPGRAAGHFTEVVLEEPFHLPVGRTVGKIKEHLTDIYRCYLRDGSLVLRVNTQELAYEEPQILRAPFYREPHGAPRDWRKEINLDLGGGQRAHGFAALRQDGKGARAGFALFRRNRLIQGSGDEGWKHHEVFGAPNMYRHQRLFGELHLEGFEVSHTKDGFRWTDEDAFAQLLADDLDGGDLPLLKQAEGHRQRAPRPALQRSASAAVAGAQEDMQANLEDALPPAAEQARADDPPPELENDAPGRPAPLVE</sequence>
<organism evidence="2 3">
    <name type="scientific">Falsiroseomonas tokyonensis</name>
    <dbReference type="NCBI Taxonomy" id="430521"/>
    <lineage>
        <taxon>Bacteria</taxon>
        <taxon>Pseudomonadati</taxon>
        <taxon>Pseudomonadota</taxon>
        <taxon>Alphaproteobacteria</taxon>
        <taxon>Acetobacterales</taxon>
        <taxon>Roseomonadaceae</taxon>
        <taxon>Falsiroseomonas</taxon>
    </lineage>
</organism>
<dbReference type="Proteomes" id="UP001595420">
    <property type="component" value="Unassembled WGS sequence"/>
</dbReference>
<gene>
    <name evidence="2" type="ORF">ACFOD3_28760</name>
</gene>
<dbReference type="GO" id="GO:0005524">
    <property type="term" value="F:ATP binding"/>
    <property type="evidence" value="ECO:0007669"/>
    <property type="project" value="UniProtKB-KW"/>
</dbReference>
<dbReference type="Pfam" id="PF13589">
    <property type="entry name" value="HATPase_c_3"/>
    <property type="match status" value="1"/>
</dbReference>
<keyword evidence="3" id="KW-1185">Reference proteome</keyword>
<comment type="caution">
    <text evidence="2">The sequence shown here is derived from an EMBL/GenBank/DDBJ whole genome shotgun (WGS) entry which is preliminary data.</text>
</comment>
<accession>A0ABV7C4N2</accession>
<name>A0ABV7C4N2_9PROT</name>
<dbReference type="InterPro" id="IPR036890">
    <property type="entry name" value="HATPase_C_sf"/>
</dbReference>
<dbReference type="Gene3D" id="3.30.565.10">
    <property type="entry name" value="Histidine kinase-like ATPase, C-terminal domain"/>
    <property type="match status" value="1"/>
</dbReference>
<dbReference type="SUPFAM" id="SSF55874">
    <property type="entry name" value="ATPase domain of HSP90 chaperone/DNA topoisomerase II/histidine kinase"/>
    <property type="match status" value="1"/>
</dbReference>
<keyword evidence="2" id="KW-0547">Nucleotide-binding</keyword>
<feature type="region of interest" description="Disordered" evidence="1">
    <location>
        <begin position="352"/>
        <end position="416"/>
    </location>
</feature>
<proteinExistence type="predicted"/>